<dbReference type="RefSeq" id="XP_070886322.1">
    <property type="nucleotide sequence ID" value="XM_071029072.1"/>
</dbReference>
<keyword evidence="3" id="KW-1185">Reference proteome</keyword>
<feature type="chain" id="PRO_5046382275" description="Ricin B lectin" evidence="1">
    <location>
        <begin position="22"/>
        <end position="180"/>
    </location>
</feature>
<evidence type="ECO:0000313" key="2">
    <source>
        <dbReference type="EMBL" id="KAL2867343.1"/>
    </source>
</evidence>
<dbReference type="Proteomes" id="UP001610432">
    <property type="component" value="Unassembled WGS sequence"/>
</dbReference>
<evidence type="ECO:0000313" key="3">
    <source>
        <dbReference type="Proteomes" id="UP001610432"/>
    </source>
</evidence>
<dbReference type="EMBL" id="JBFXLQ010000019">
    <property type="protein sequence ID" value="KAL2867343.1"/>
    <property type="molecule type" value="Genomic_DNA"/>
</dbReference>
<evidence type="ECO:0008006" key="4">
    <source>
        <dbReference type="Google" id="ProtNLM"/>
    </source>
</evidence>
<gene>
    <name evidence="2" type="ORF">BJX67DRAFT_352927</name>
</gene>
<proteinExistence type="predicted"/>
<sequence>MHLQTLSTVSTLLAAATTATAAITWTLDKSSSPSEDESSAYTLIESAMTAAADRHARLGTASKDIWVSYAPDVPTAEANFDGTLRFGADRNYLNERTALHEISHTLGIGQTAAFDERCASGDWPSALPLLRSWDGEEAVINCGGGHIWPYGLNYNDEWSETNGDRHVQLVNAMIADGLQG</sequence>
<protein>
    <recommendedName>
        <fullName evidence="4">Ricin B lectin</fullName>
    </recommendedName>
</protein>
<accession>A0ABR4LVF4</accession>
<organism evidence="2 3">
    <name type="scientific">Aspergillus lucknowensis</name>
    <dbReference type="NCBI Taxonomy" id="176173"/>
    <lineage>
        <taxon>Eukaryota</taxon>
        <taxon>Fungi</taxon>
        <taxon>Dikarya</taxon>
        <taxon>Ascomycota</taxon>
        <taxon>Pezizomycotina</taxon>
        <taxon>Eurotiomycetes</taxon>
        <taxon>Eurotiomycetidae</taxon>
        <taxon>Eurotiales</taxon>
        <taxon>Aspergillaceae</taxon>
        <taxon>Aspergillus</taxon>
        <taxon>Aspergillus subgen. Nidulantes</taxon>
    </lineage>
</organism>
<evidence type="ECO:0000256" key="1">
    <source>
        <dbReference type="SAM" id="SignalP"/>
    </source>
</evidence>
<reference evidence="2 3" key="1">
    <citation type="submission" date="2024-07" db="EMBL/GenBank/DDBJ databases">
        <title>Section-level genome sequencing and comparative genomics of Aspergillus sections Usti and Cavernicolus.</title>
        <authorList>
            <consortium name="Lawrence Berkeley National Laboratory"/>
            <person name="Nybo J.L."/>
            <person name="Vesth T.C."/>
            <person name="Theobald S."/>
            <person name="Frisvad J.C."/>
            <person name="Larsen T.O."/>
            <person name="Kjaerboelling I."/>
            <person name="Rothschild-Mancinelli K."/>
            <person name="Lyhne E.K."/>
            <person name="Kogle M.E."/>
            <person name="Barry K."/>
            <person name="Clum A."/>
            <person name="Na H."/>
            <person name="Ledsgaard L."/>
            <person name="Lin J."/>
            <person name="Lipzen A."/>
            <person name="Kuo A."/>
            <person name="Riley R."/>
            <person name="Mondo S."/>
            <person name="Labutti K."/>
            <person name="Haridas S."/>
            <person name="Pangalinan J."/>
            <person name="Salamov A.A."/>
            <person name="Simmons B.A."/>
            <person name="Magnuson J.K."/>
            <person name="Chen J."/>
            <person name="Drula E."/>
            <person name="Henrissat B."/>
            <person name="Wiebenga A."/>
            <person name="Lubbers R.J."/>
            <person name="Gomes A.C."/>
            <person name="Macurrencykelacurrency M.R."/>
            <person name="Stajich J."/>
            <person name="Grigoriev I.V."/>
            <person name="Mortensen U.H."/>
            <person name="De Vries R.P."/>
            <person name="Baker S.E."/>
            <person name="Andersen M.R."/>
        </authorList>
    </citation>
    <scope>NUCLEOTIDE SEQUENCE [LARGE SCALE GENOMIC DNA]</scope>
    <source>
        <strain evidence="2 3">CBS 449.75</strain>
    </source>
</reference>
<comment type="caution">
    <text evidence="2">The sequence shown here is derived from an EMBL/GenBank/DDBJ whole genome shotgun (WGS) entry which is preliminary data.</text>
</comment>
<dbReference type="GeneID" id="98144144"/>
<keyword evidence="1" id="KW-0732">Signal</keyword>
<feature type="signal peptide" evidence="1">
    <location>
        <begin position="1"/>
        <end position="21"/>
    </location>
</feature>
<name>A0ABR4LVF4_9EURO</name>